<dbReference type="SMART" id="SM00577">
    <property type="entry name" value="CPDc"/>
    <property type="match status" value="1"/>
</dbReference>
<keyword evidence="1" id="KW-0811">Translocation</keyword>
<proteinExistence type="inferred from homology"/>
<dbReference type="Proteomes" id="UP000657918">
    <property type="component" value="Unassembled WGS sequence"/>
</dbReference>
<reference evidence="3 4" key="1">
    <citation type="submission" date="2020-10" db="EMBL/GenBank/DDBJ databases">
        <title>Plant Genome Project.</title>
        <authorList>
            <person name="Zhang R.-G."/>
        </authorList>
    </citation>
    <scope>NUCLEOTIDE SEQUENCE [LARGE SCALE GENOMIC DNA]</scope>
    <source>
        <strain evidence="3">FAFU-HL-1</strain>
        <tissue evidence="3">Leaf</tissue>
    </source>
</reference>
<keyword evidence="1" id="KW-0809">Transit peptide</keyword>
<evidence type="ECO:0000256" key="1">
    <source>
        <dbReference type="RuleBase" id="RU365079"/>
    </source>
</evidence>
<dbReference type="PANTHER" id="PTHR12210">
    <property type="entry name" value="DULLARD PROTEIN PHOSPHATASE"/>
    <property type="match status" value="1"/>
</dbReference>
<comment type="subunit">
    <text evidence="1">Component of the TIM23 complex.</text>
</comment>
<dbReference type="OrthoDB" id="277011at2759"/>
<dbReference type="InterPro" id="IPR023214">
    <property type="entry name" value="HAD_sf"/>
</dbReference>
<comment type="similarity">
    <text evidence="1">Belongs to the TIM50 family.</text>
</comment>
<name>A0A835N0A7_9ROSI</name>
<dbReference type="InterPro" id="IPR036412">
    <property type="entry name" value="HAD-like_sf"/>
</dbReference>
<evidence type="ECO:0000313" key="3">
    <source>
        <dbReference type="EMBL" id="KAF9680046.1"/>
    </source>
</evidence>
<comment type="subcellular location">
    <subcellularLocation>
        <location evidence="1">Mitochondrion inner membrane</location>
        <topology evidence="1">Single-pass membrane protein</topology>
    </subcellularLocation>
</comment>
<organism evidence="3 4">
    <name type="scientific">Salix dunnii</name>
    <dbReference type="NCBI Taxonomy" id="1413687"/>
    <lineage>
        <taxon>Eukaryota</taxon>
        <taxon>Viridiplantae</taxon>
        <taxon>Streptophyta</taxon>
        <taxon>Embryophyta</taxon>
        <taxon>Tracheophyta</taxon>
        <taxon>Spermatophyta</taxon>
        <taxon>Magnoliopsida</taxon>
        <taxon>eudicotyledons</taxon>
        <taxon>Gunneridae</taxon>
        <taxon>Pentapetalae</taxon>
        <taxon>rosids</taxon>
        <taxon>fabids</taxon>
        <taxon>Malpighiales</taxon>
        <taxon>Salicaceae</taxon>
        <taxon>Saliceae</taxon>
        <taxon>Salix</taxon>
    </lineage>
</organism>
<sequence length="243" mass="26888">MMEEIGGGGKLGEVCVSRSVEEVWNGMMNWLGFVMKLFLQILRGTPSMAQFLLSYIGFTFPLLSSSSSPSFKPLPVVEIPLQETTSNKTTDTAHDSSCPPGYVCDSGASDDCPIEKLTVVLDLDETLICAYETSSLPAIIRTQAVEAGVKCFELECYSSDKDVEGKARINYVTVFERPGLKEFLKQIGEFADLILFTAGLEGYAKPLFDRIDVENRFSQRLYRPSTVSTSVPYFTANALFLYI</sequence>
<dbReference type="PROSITE" id="PS50969">
    <property type="entry name" value="FCP1"/>
    <property type="match status" value="1"/>
</dbReference>
<protein>
    <recommendedName>
        <fullName evidence="1">Mitochondrial import inner membrane translocase subunit TIM50</fullName>
    </recommendedName>
</protein>
<evidence type="ECO:0000313" key="4">
    <source>
        <dbReference type="Proteomes" id="UP000657918"/>
    </source>
</evidence>
<accession>A0A835N0A7</accession>
<feature type="domain" description="FCP1 homology" evidence="2">
    <location>
        <begin position="112"/>
        <end position="243"/>
    </location>
</feature>
<dbReference type="Pfam" id="PF03031">
    <property type="entry name" value="NIF"/>
    <property type="match status" value="1"/>
</dbReference>
<keyword evidence="1" id="KW-0496">Mitochondrion</keyword>
<keyword evidence="1" id="KW-0653">Protein transport</keyword>
<comment type="caution">
    <text evidence="3">The sequence shown here is derived from an EMBL/GenBank/DDBJ whole genome shotgun (WGS) entry which is preliminary data.</text>
</comment>
<dbReference type="AlphaFoldDB" id="A0A835N0A7"/>
<dbReference type="Gene3D" id="3.40.50.1000">
    <property type="entry name" value="HAD superfamily/HAD-like"/>
    <property type="match status" value="1"/>
</dbReference>
<dbReference type="CDD" id="cd07521">
    <property type="entry name" value="HAD_FCP1-like"/>
    <property type="match status" value="1"/>
</dbReference>
<dbReference type="InterPro" id="IPR050365">
    <property type="entry name" value="TIM50"/>
</dbReference>
<dbReference type="GO" id="GO:0015031">
    <property type="term" value="P:protein transport"/>
    <property type="evidence" value="ECO:0007669"/>
    <property type="project" value="UniProtKB-KW"/>
</dbReference>
<keyword evidence="4" id="KW-1185">Reference proteome</keyword>
<dbReference type="InterPro" id="IPR004274">
    <property type="entry name" value="FCP1_dom"/>
</dbReference>
<gene>
    <name evidence="3" type="ORF">SADUNF_Sadunf06G0079300</name>
</gene>
<evidence type="ECO:0000259" key="2">
    <source>
        <dbReference type="PROSITE" id="PS50969"/>
    </source>
</evidence>
<keyword evidence="1" id="KW-0813">Transport</keyword>
<dbReference type="GO" id="GO:0005744">
    <property type="term" value="C:TIM23 mitochondrial import inner membrane translocase complex"/>
    <property type="evidence" value="ECO:0007669"/>
    <property type="project" value="UniProtKB-UniRule"/>
</dbReference>
<dbReference type="PROSITE" id="PS50007">
    <property type="entry name" value="PIPLC_X_DOMAIN"/>
    <property type="match status" value="1"/>
</dbReference>
<comment type="function">
    <text evidence="1">Essential component of the TIM23 complex, a complex that mediates the translocation of transit peptide-containing proteins across the mitochondrial inner membrane.</text>
</comment>
<dbReference type="SUPFAM" id="SSF56784">
    <property type="entry name" value="HAD-like"/>
    <property type="match status" value="1"/>
</dbReference>
<dbReference type="EMBL" id="JADGMS010000006">
    <property type="protein sequence ID" value="KAF9680046.1"/>
    <property type="molecule type" value="Genomic_DNA"/>
</dbReference>